<accession>A0AAQ4EIU2</accession>
<dbReference type="AlphaFoldDB" id="A0AAQ4EIU2"/>
<feature type="transmembrane region" description="Helical" evidence="2">
    <location>
        <begin position="163"/>
        <end position="183"/>
    </location>
</feature>
<sequence>MFKKQGAVGMQENTNDEKTVLSSGRRRGKNKLHSRQRKASRRSRRESPGQRRDLEQLTGHSGKSSSVEMAGPAFGAPIDVANPEMDTSEEENWPEGDDDEYEDEDGIEDEMRDEIKTISYQICQVISTLIISISCILAFYGVLPRRRPTTDGALGNDLYSLLAWTFWYGPVLLISIISAIKLFRTANMVALQPELQEPAPPEESGLLRDRTRG</sequence>
<evidence type="ECO:0000313" key="4">
    <source>
        <dbReference type="Proteomes" id="UP001321473"/>
    </source>
</evidence>
<feature type="compositionally biased region" description="Polar residues" evidence="1">
    <location>
        <begin position="58"/>
        <end position="67"/>
    </location>
</feature>
<gene>
    <name evidence="3" type="ORF">V5799_010871</name>
</gene>
<organism evidence="3 4">
    <name type="scientific">Amblyomma americanum</name>
    <name type="common">Lone star tick</name>
    <dbReference type="NCBI Taxonomy" id="6943"/>
    <lineage>
        <taxon>Eukaryota</taxon>
        <taxon>Metazoa</taxon>
        <taxon>Ecdysozoa</taxon>
        <taxon>Arthropoda</taxon>
        <taxon>Chelicerata</taxon>
        <taxon>Arachnida</taxon>
        <taxon>Acari</taxon>
        <taxon>Parasitiformes</taxon>
        <taxon>Ixodida</taxon>
        <taxon>Ixodoidea</taxon>
        <taxon>Ixodidae</taxon>
        <taxon>Amblyomminae</taxon>
        <taxon>Amblyomma</taxon>
    </lineage>
</organism>
<protein>
    <submittedName>
        <fullName evidence="3">Uncharacterized protein</fullName>
    </submittedName>
</protein>
<keyword evidence="4" id="KW-1185">Reference proteome</keyword>
<name>A0AAQ4EIU2_AMBAM</name>
<evidence type="ECO:0000256" key="2">
    <source>
        <dbReference type="SAM" id="Phobius"/>
    </source>
</evidence>
<proteinExistence type="predicted"/>
<keyword evidence="2" id="KW-0812">Transmembrane</keyword>
<feature type="region of interest" description="Disordered" evidence="1">
    <location>
        <begin position="194"/>
        <end position="213"/>
    </location>
</feature>
<feature type="region of interest" description="Disordered" evidence="1">
    <location>
        <begin position="1"/>
        <end position="105"/>
    </location>
</feature>
<comment type="caution">
    <text evidence="3">The sequence shown here is derived from an EMBL/GenBank/DDBJ whole genome shotgun (WGS) entry which is preliminary data.</text>
</comment>
<feature type="compositionally biased region" description="Basic residues" evidence="1">
    <location>
        <begin position="24"/>
        <end position="44"/>
    </location>
</feature>
<evidence type="ECO:0000256" key="1">
    <source>
        <dbReference type="SAM" id="MobiDB-lite"/>
    </source>
</evidence>
<evidence type="ECO:0000313" key="3">
    <source>
        <dbReference type="EMBL" id="KAK8774594.1"/>
    </source>
</evidence>
<dbReference type="EMBL" id="JARKHS020015252">
    <property type="protein sequence ID" value="KAK8774594.1"/>
    <property type="molecule type" value="Genomic_DNA"/>
</dbReference>
<reference evidence="3 4" key="1">
    <citation type="journal article" date="2023" name="Arcadia Sci">
        <title>De novo assembly of a long-read Amblyomma americanum tick genome.</title>
        <authorList>
            <person name="Chou S."/>
            <person name="Poskanzer K.E."/>
            <person name="Rollins M."/>
            <person name="Thuy-Boun P.S."/>
        </authorList>
    </citation>
    <scope>NUCLEOTIDE SEQUENCE [LARGE SCALE GENOMIC DNA]</scope>
    <source>
        <strain evidence="3">F_SG_1</strain>
        <tissue evidence="3">Salivary glands</tissue>
    </source>
</reference>
<keyword evidence="2" id="KW-0472">Membrane</keyword>
<feature type="compositionally biased region" description="Acidic residues" evidence="1">
    <location>
        <begin position="86"/>
        <end position="105"/>
    </location>
</feature>
<dbReference type="Proteomes" id="UP001321473">
    <property type="component" value="Unassembled WGS sequence"/>
</dbReference>
<feature type="transmembrane region" description="Helical" evidence="2">
    <location>
        <begin position="122"/>
        <end position="143"/>
    </location>
</feature>
<keyword evidence="2" id="KW-1133">Transmembrane helix</keyword>
<feature type="compositionally biased region" description="Basic and acidic residues" evidence="1">
    <location>
        <begin position="45"/>
        <end position="55"/>
    </location>
</feature>